<evidence type="ECO:0000256" key="6">
    <source>
        <dbReference type="ARBA" id="ARBA00022967"/>
    </source>
</evidence>
<comment type="function">
    <text evidence="9">Part of a membrane-bound complex that couples electron transfer with translocation of ions across the membrane.</text>
</comment>
<evidence type="ECO:0000256" key="4">
    <source>
        <dbReference type="ARBA" id="ARBA00022643"/>
    </source>
</evidence>
<dbReference type="PANTHER" id="PTHR30578">
    <property type="entry name" value="ELECTRON TRANSPORT COMPLEX PROTEIN RNFD"/>
    <property type="match status" value="1"/>
</dbReference>
<keyword evidence="9" id="KW-0249">Electron transport</keyword>
<accession>A0A3P7PCN1</accession>
<dbReference type="GO" id="GO:0022900">
    <property type="term" value="P:electron transport chain"/>
    <property type="evidence" value="ECO:0007669"/>
    <property type="project" value="UniProtKB-UniRule"/>
</dbReference>
<dbReference type="Proteomes" id="UP000279029">
    <property type="component" value="Chromosome"/>
</dbReference>
<keyword evidence="9" id="KW-1003">Cell membrane</keyword>
<comment type="similarity">
    <text evidence="9">Belongs to the NqrB/RnfD family.</text>
</comment>
<dbReference type="InterPro" id="IPR004338">
    <property type="entry name" value="NqrB/RnfD"/>
</dbReference>
<dbReference type="HAMAP" id="MF_00462">
    <property type="entry name" value="RsxD_RnfD"/>
    <property type="match status" value="1"/>
</dbReference>
<feature type="modified residue" description="FMN phosphoryl threonine" evidence="9">
    <location>
        <position position="174"/>
    </location>
</feature>
<evidence type="ECO:0000256" key="3">
    <source>
        <dbReference type="ARBA" id="ARBA00022630"/>
    </source>
</evidence>
<evidence type="ECO:0000256" key="9">
    <source>
        <dbReference type="HAMAP-Rule" id="MF_00462"/>
    </source>
</evidence>
<keyword evidence="6 9" id="KW-1278">Translocase</keyword>
<sequence>MGKNDKGLIFRPIKLTFESLFKGSNKLTTESPHIRSNINLKYFMLIAVVALLPSTFAAIYYYGIRMLYLIGFTYLIAFLVEWAFAIFRKEDINEGILVTGLIFPLTLPPTIPFWIAGVGMAFGIFFGKEVFGGTGRNIFNPALVGRLFITIAFPTYMSSMWINPSSPDAVTSATPLIFLRANEALPFSLWDLMIGTAPGSVGETFRLGIIIAGLFLIVTRVIHWRVPVVYLGTVVVASYIGHLFIPSEVVQPMYQLLTGGLLFGAFFMATDPVSSPYTKAGQVIYGIGLGILTIVIRSFSGFAEGVMFAIILMNAFRPMIDTYIIDKKYKPLSE</sequence>
<evidence type="ECO:0000256" key="7">
    <source>
        <dbReference type="ARBA" id="ARBA00022989"/>
    </source>
</evidence>
<dbReference type="GO" id="GO:0016491">
    <property type="term" value="F:oxidoreductase activity"/>
    <property type="evidence" value="ECO:0007669"/>
    <property type="project" value="UniProtKB-KW"/>
</dbReference>
<keyword evidence="8 9" id="KW-0472">Membrane</keyword>
<keyword evidence="2 9" id="KW-0597">Phosphoprotein</keyword>
<proteinExistence type="inferred from homology"/>
<evidence type="ECO:0000256" key="8">
    <source>
        <dbReference type="ARBA" id="ARBA00023136"/>
    </source>
</evidence>
<dbReference type="InterPro" id="IPR011303">
    <property type="entry name" value="RnfD_bac"/>
</dbReference>
<gene>
    <name evidence="9 10" type="primary">rnfD</name>
    <name evidence="10" type="ORF">PATL70BA_1947</name>
</gene>
<evidence type="ECO:0000256" key="1">
    <source>
        <dbReference type="ARBA" id="ARBA00022448"/>
    </source>
</evidence>
<feature type="transmembrane region" description="Helical" evidence="9">
    <location>
        <begin position="229"/>
        <end position="247"/>
    </location>
</feature>
<keyword evidence="10" id="KW-0560">Oxidoreductase</keyword>
<organism evidence="10 11">
    <name type="scientific">Petrocella atlantisensis</name>
    <dbReference type="NCBI Taxonomy" id="2173034"/>
    <lineage>
        <taxon>Bacteria</taxon>
        <taxon>Bacillati</taxon>
        <taxon>Bacillota</taxon>
        <taxon>Clostridia</taxon>
        <taxon>Lachnospirales</taxon>
        <taxon>Vallitaleaceae</taxon>
        <taxon>Petrocella</taxon>
    </lineage>
</organism>
<feature type="transmembrane region" description="Helical" evidence="9">
    <location>
        <begin position="205"/>
        <end position="222"/>
    </location>
</feature>
<feature type="transmembrane region" description="Helical" evidence="9">
    <location>
        <begin position="107"/>
        <end position="126"/>
    </location>
</feature>
<protein>
    <recommendedName>
        <fullName evidence="9">Ion-translocating oxidoreductase complex subunit D</fullName>
        <ecNumber evidence="9">7.-.-.-</ecNumber>
    </recommendedName>
    <alternativeName>
        <fullName evidence="9">Rnf electron transport complex subunit D</fullName>
    </alternativeName>
</protein>
<dbReference type="Pfam" id="PF03116">
    <property type="entry name" value="NQR2_RnfD_RnfE"/>
    <property type="match status" value="1"/>
</dbReference>
<dbReference type="PANTHER" id="PTHR30578:SF1">
    <property type="entry name" value="NA(+)-TRANSLOCATING NADH-QUINONE REDUCTASE SUBUNIT B"/>
    <property type="match status" value="1"/>
</dbReference>
<evidence type="ECO:0000313" key="10">
    <source>
        <dbReference type="EMBL" id="VDN47823.1"/>
    </source>
</evidence>
<comment type="subcellular location">
    <subcellularLocation>
        <location evidence="9">Cell membrane</location>
        <topology evidence="9">Multi-pass membrane protein</topology>
    </subcellularLocation>
</comment>
<keyword evidence="1 9" id="KW-0813">Transport</keyword>
<dbReference type="EC" id="7.-.-.-" evidence="9"/>
<feature type="transmembrane region" description="Helical" evidence="9">
    <location>
        <begin position="253"/>
        <end position="270"/>
    </location>
</feature>
<keyword evidence="7 9" id="KW-1133">Transmembrane helix</keyword>
<dbReference type="KEGG" id="cbar:PATL70BA_1947"/>
<feature type="transmembrane region" description="Helical" evidence="9">
    <location>
        <begin position="282"/>
        <end position="300"/>
    </location>
</feature>
<dbReference type="GO" id="GO:0005886">
    <property type="term" value="C:plasma membrane"/>
    <property type="evidence" value="ECO:0007669"/>
    <property type="project" value="UniProtKB-SubCell"/>
</dbReference>
<evidence type="ECO:0000256" key="5">
    <source>
        <dbReference type="ARBA" id="ARBA00022692"/>
    </source>
</evidence>
<dbReference type="EMBL" id="LR130778">
    <property type="protein sequence ID" value="VDN47823.1"/>
    <property type="molecule type" value="Genomic_DNA"/>
</dbReference>
<dbReference type="OrthoDB" id="9776359at2"/>
<name>A0A3P7PCN1_9FIRM</name>
<keyword evidence="3 9" id="KW-0285">Flavoprotein</keyword>
<keyword evidence="11" id="KW-1185">Reference proteome</keyword>
<keyword evidence="4 9" id="KW-0288">FMN</keyword>
<feature type="transmembrane region" description="Helical" evidence="9">
    <location>
        <begin position="138"/>
        <end position="157"/>
    </location>
</feature>
<reference evidence="10 11" key="1">
    <citation type="submission" date="2018-09" db="EMBL/GenBank/DDBJ databases">
        <authorList>
            <person name="Postec A."/>
        </authorList>
    </citation>
    <scope>NUCLEOTIDE SEQUENCE [LARGE SCALE GENOMIC DNA]</scope>
    <source>
        <strain evidence="10">70B-A</strain>
    </source>
</reference>
<dbReference type="GO" id="GO:0055085">
    <property type="term" value="P:transmembrane transport"/>
    <property type="evidence" value="ECO:0007669"/>
    <property type="project" value="InterPro"/>
</dbReference>
<comment type="cofactor">
    <cofactor evidence="9">
        <name>FMN</name>
        <dbReference type="ChEBI" id="CHEBI:58210"/>
    </cofactor>
</comment>
<dbReference type="AlphaFoldDB" id="A0A3P7PCN1"/>
<keyword evidence="5 9" id="KW-0812">Transmembrane</keyword>
<feature type="transmembrane region" description="Helical" evidence="9">
    <location>
        <begin position="67"/>
        <end position="87"/>
    </location>
</feature>
<comment type="subunit">
    <text evidence="9">The complex is composed of six subunits: RnfA, RnfB, RnfC, RnfD, RnfE and RnfG.</text>
</comment>
<evidence type="ECO:0000313" key="11">
    <source>
        <dbReference type="Proteomes" id="UP000279029"/>
    </source>
</evidence>
<feature type="transmembrane region" description="Helical" evidence="9">
    <location>
        <begin position="42"/>
        <end position="62"/>
    </location>
</feature>
<evidence type="ECO:0000256" key="2">
    <source>
        <dbReference type="ARBA" id="ARBA00022553"/>
    </source>
</evidence>
<dbReference type="NCBIfam" id="TIGR01946">
    <property type="entry name" value="rnfD"/>
    <property type="match status" value="1"/>
</dbReference>
<dbReference type="RefSeq" id="WP_125137068.1">
    <property type="nucleotide sequence ID" value="NZ_LR130778.1"/>
</dbReference>